<protein>
    <recommendedName>
        <fullName evidence="1">2EXR domain-containing protein</fullName>
    </recommendedName>
</protein>
<evidence type="ECO:0000259" key="1">
    <source>
        <dbReference type="Pfam" id="PF20150"/>
    </source>
</evidence>
<reference evidence="3" key="1">
    <citation type="submission" date="2016-03" db="EMBL/GenBank/DDBJ databases">
        <authorList>
            <person name="Guldener U."/>
        </authorList>
    </citation>
    <scope>NUCLEOTIDE SEQUENCE [LARGE SCALE GENOMIC DNA]</scope>
    <source>
        <strain evidence="3">04CH-RAC-A.6.1</strain>
    </source>
</reference>
<dbReference type="PANTHER" id="PTHR35910">
    <property type="entry name" value="2EXR DOMAIN-CONTAINING PROTEIN"/>
    <property type="match status" value="1"/>
</dbReference>
<accession>A0A1E1K5I5</accession>
<keyword evidence="3" id="KW-1185">Reference proteome</keyword>
<feature type="domain" description="2EXR" evidence="1">
    <location>
        <begin position="29"/>
        <end position="114"/>
    </location>
</feature>
<organism evidence="2 3">
    <name type="scientific">Rhynchosporium agropyri</name>
    <dbReference type="NCBI Taxonomy" id="914238"/>
    <lineage>
        <taxon>Eukaryota</taxon>
        <taxon>Fungi</taxon>
        <taxon>Dikarya</taxon>
        <taxon>Ascomycota</taxon>
        <taxon>Pezizomycotina</taxon>
        <taxon>Leotiomycetes</taxon>
        <taxon>Helotiales</taxon>
        <taxon>Ploettnerulaceae</taxon>
        <taxon>Rhynchosporium</taxon>
    </lineage>
</organism>
<evidence type="ECO:0000313" key="2">
    <source>
        <dbReference type="EMBL" id="CZS93160.1"/>
    </source>
</evidence>
<name>A0A1E1K5I5_9HELO</name>
<dbReference type="Proteomes" id="UP000178912">
    <property type="component" value="Unassembled WGS sequence"/>
</dbReference>
<dbReference type="OrthoDB" id="3515801at2759"/>
<dbReference type="PANTHER" id="PTHR35910:SF1">
    <property type="entry name" value="2EXR DOMAIN-CONTAINING PROTEIN"/>
    <property type="match status" value="1"/>
</dbReference>
<evidence type="ECO:0000313" key="3">
    <source>
        <dbReference type="Proteomes" id="UP000178912"/>
    </source>
</evidence>
<dbReference type="EMBL" id="FJUX01000015">
    <property type="protein sequence ID" value="CZS93160.1"/>
    <property type="molecule type" value="Genomic_DNA"/>
</dbReference>
<dbReference type="InterPro" id="IPR045518">
    <property type="entry name" value="2EXR"/>
</dbReference>
<proteinExistence type="predicted"/>
<dbReference type="AlphaFoldDB" id="A0A1E1K5I5"/>
<dbReference type="Pfam" id="PF20150">
    <property type="entry name" value="2EXR"/>
    <property type="match status" value="1"/>
</dbReference>
<gene>
    <name evidence="2" type="ORF">RAG0_18021</name>
</gene>
<sequence length="240" mass="27185">MVAASDDLQKINSSVASSRLSTCQTPSEFHLFPKLPLELRRKIFEEVLPNQTGQILFLDWSFESVTMKSGNNLVFHLYPDYPRGHVEDLRVPLLSACSDSRKAYLKYNRDVLPARSGSVIRYSADGTTVCISAFDKIGTESYNAPWESSKTAYRQMWFRDIKHLATGVSALYHHFREQSSDLEGFSNLESWAGVIDSTTSTVAATRYRILLMERAQAQMEAYKKANPGYKGPRIFLSYLS</sequence>